<evidence type="ECO:0000313" key="5">
    <source>
        <dbReference type="EMBL" id="VFT90718.1"/>
    </source>
</evidence>
<dbReference type="InterPro" id="IPR009769">
    <property type="entry name" value="EDR2_C"/>
</dbReference>
<evidence type="ECO:0000313" key="6">
    <source>
        <dbReference type="Proteomes" id="UP000332933"/>
    </source>
</evidence>
<dbReference type="Proteomes" id="UP000332933">
    <property type="component" value="Unassembled WGS sequence"/>
</dbReference>
<keyword evidence="2" id="KW-1133">Transmembrane helix</keyword>
<reference evidence="5 6" key="1">
    <citation type="submission" date="2019-03" db="EMBL/GenBank/DDBJ databases">
        <authorList>
            <person name="Gaulin E."/>
            <person name="Dumas B."/>
        </authorList>
    </citation>
    <scope>NUCLEOTIDE SEQUENCE [LARGE SCALE GENOMIC DNA]</scope>
    <source>
        <strain evidence="5">CBS 568.67</strain>
    </source>
</reference>
<dbReference type="OrthoDB" id="9970435at2759"/>
<dbReference type="PANTHER" id="PTHR12136">
    <property type="entry name" value="ENHANCED DISEASE RESISTANCE-RELATED"/>
    <property type="match status" value="1"/>
</dbReference>
<feature type="region of interest" description="Disordered" evidence="1">
    <location>
        <begin position="59"/>
        <end position="83"/>
    </location>
</feature>
<gene>
    <name evidence="5" type="primary">Aste57867_13887</name>
    <name evidence="4" type="ORF">As57867_013836</name>
    <name evidence="5" type="ORF">ASTE57867_13887</name>
</gene>
<dbReference type="Pfam" id="PF07059">
    <property type="entry name" value="EDR2_C"/>
    <property type="match status" value="1"/>
</dbReference>
<proteinExistence type="predicted"/>
<sequence length="349" mass="38759">MGDFLRQLIATTFVFLEGLLLPLEVFLLLMFKSSPLAYASEQMAVHHFPNVAAQSLDTNSAPTHALPSKKSDSCLEASPPTSTSALPLLRRTMTWEEKYAHYAKDMGSSTRSMWSEPSAEKIQVRGPKYLKDGVKVPAGLGLGKLLHVDVWSETPERPGRQDHIARIDLARPNSILRYFQEERPDDTIFVLNFQVPGPPFVHVVCYWVLAAETVHSNAPFLRLWKQFRGAIDTGNHTFCNARMKLIPAIADGPWLVKATVPQKPAIIGNKLTQRYFAGTNYVEVAMDIASSTIAANIVGLCRGYSKQLVVDLHLTLQGDVEEELPERIFGSVQLAHLDFTQGEAIPLPL</sequence>
<organism evidence="5 6">
    <name type="scientific">Aphanomyces stellatus</name>
    <dbReference type="NCBI Taxonomy" id="120398"/>
    <lineage>
        <taxon>Eukaryota</taxon>
        <taxon>Sar</taxon>
        <taxon>Stramenopiles</taxon>
        <taxon>Oomycota</taxon>
        <taxon>Saprolegniomycetes</taxon>
        <taxon>Saprolegniales</taxon>
        <taxon>Verrucalvaceae</taxon>
        <taxon>Aphanomyces</taxon>
    </lineage>
</organism>
<evidence type="ECO:0000259" key="3">
    <source>
        <dbReference type="Pfam" id="PF07059"/>
    </source>
</evidence>
<feature type="domain" description="Protein ENHANCED DISEASE RESISTANCE 2 C-terminal" evidence="3">
    <location>
        <begin position="114"/>
        <end position="338"/>
    </location>
</feature>
<accession>A0A485KZV0</accession>
<dbReference type="InterPro" id="IPR045096">
    <property type="entry name" value="EDR2-like"/>
</dbReference>
<keyword evidence="2" id="KW-0812">Transmembrane</keyword>
<feature type="transmembrane region" description="Helical" evidence="2">
    <location>
        <begin position="12"/>
        <end position="31"/>
    </location>
</feature>
<keyword evidence="6" id="KW-1185">Reference proteome</keyword>
<evidence type="ECO:0000313" key="4">
    <source>
        <dbReference type="EMBL" id="KAF0695291.1"/>
    </source>
</evidence>
<dbReference type="EMBL" id="CAADRA010005511">
    <property type="protein sequence ID" value="VFT90718.1"/>
    <property type="molecule type" value="Genomic_DNA"/>
</dbReference>
<reference evidence="4" key="2">
    <citation type="submission" date="2019-06" db="EMBL/GenBank/DDBJ databases">
        <title>Genomics analysis of Aphanomyces spp. identifies a new class of oomycete effector associated with host adaptation.</title>
        <authorList>
            <person name="Gaulin E."/>
        </authorList>
    </citation>
    <scope>NUCLEOTIDE SEQUENCE</scope>
    <source>
        <strain evidence="4">CBS 578.67</strain>
    </source>
</reference>
<dbReference type="AlphaFoldDB" id="A0A485KZV0"/>
<evidence type="ECO:0000256" key="1">
    <source>
        <dbReference type="SAM" id="MobiDB-lite"/>
    </source>
</evidence>
<protein>
    <submittedName>
        <fullName evidence="5">Aste57867_13887 protein</fullName>
    </submittedName>
</protein>
<dbReference type="PANTHER" id="PTHR12136:SF41">
    <property type="entry name" value="PLECKSTRIN HOMOLOGY (PH) AND LIPID-BINDING START DOMAINS-CONTAINING PROTEIN"/>
    <property type="match status" value="1"/>
</dbReference>
<evidence type="ECO:0000256" key="2">
    <source>
        <dbReference type="SAM" id="Phobius"/>
    </source>
</evidence>
<keyword evidence="2" id="KW-0472">Membrane</keyword>
<name>A0A485KZV0_9STRA</name>
<dbReference type="EMBL" id="VJMH01005490">
    <property type="protein sequence ID" value="KAF0695291.1"/>
    <property type="molecule type" value="Genomic_DNA"/>
</dbReference>